<feature type="region of interest" description="Disordered" evidence="1">
    <location>
        <begin position="129"/>
        <end position="156"/>
    </location>
</feature>
<accession>A0A072P3W0</accession>
<dbReference type="RefSeq" id="WP_051678000.1">
    <property type="nucleotide sequence ID" value="NZ_JJRY01000001.1"/>
</dbReference>
<evidence type="ECO:0000256" key="1">
    <source>
        <dbReference type="SAM" id="MobiDB-lite"/>
    </source>
</evidence>
<evidence type="ECO:0000313" key="2">
    <source>
        <dbReference type="EMBL" id="KEF40140.1"/>
    </source>
</evidence>
<proteinExistence type="predicted"/>
<gene>
    <name evidence="2" type="ORF">M670_00156</name>
</gene>
<sequence>MQVTVKANFNKQTKDSKKELIQFYVKGEDEKKSELNQMTREVVELEIEGVEEKLTCEFSKTTKDSKKTVLEFIVKGDTSADQSFNFYRKAGSDVTLNITESQMSIDEFYEDQHEGVKYTVDKDGTATVEGQLSLDDVEDEEEDHQEDETTDSNEDE</sequence>
<comment type="caution">
    <text evidence="2">The sequence shown here is derived from an EMBL/GenBank/DDBJ whole genome shotgun (WGS) entry which is preliminary data.</text>
</comment>
<dbReference type="OrthoDB" id="2864498at2"/>
<organism evidence="2 3">
    <name type="scientific">Schinkia azotoformans MEV2011</name>
    <dbReference type="NCBI Taxonomy" id="1348973"/>
    <lineage>
        <taxon>Bacteria</taxon>
        <taxon>Bacillati</taxon>
        <taxon>Bacillota</taxon>
        <taxon>Bacilli</taxon>
        <taxon>Bacillales</taxon>
        <taxon>Bacillaceae</taxon>
        <taxon>Calidifontibacillus/Schinkia group</taxon>
        <taxon>Schinkia</taxon>
    </lineage>
</organism>
<name>A0A072P3W0_SCHAZ</name>
<dbReference type="PATRIC" id="fig|1348973.3.peg.152"/>
<reference evidence="2 3" key="1">
    <citation type="submission" date="2014-04" db="EMBL/GenBank/DDBJ databases">
        <title>Draft genome sequence of Bacillus azotoformans MEV2011, a (co-) denitrifying strain unable to grow in the presence of oxygen.</title>
        <authorList>
            <person name="Nielsen M."/>
            <person name="Schreiber L."/>
            <person name="Finster K."/>
            <person name="Schramm A."/>
        </authorList>
    </citation>
    <scope>NUCLEOTIDE SEQUENCE [LARGE SCALE GENOMIC DNA]</scope>
    <source>
        <strain evidence="2 3">MEV2011</strain>
    </source>
</reference>
<dbReference type="Proteomes" id="UP000027936">
    <property type="component" value="Unassembled WGS sequence"/>
</dbReference>
<dbReference type="EMBL" id="JJRY01000001">
    <property type="protein sequence ID" value="KEF40140.1"/>
    <property type="molecule type" value="Genomic_DNA"/>
</dbReference>
<protein>
    <submittedName>
        <fullName evidence="2">Uncharacterized protein</fullName>
    </submittedName>
</protein>
<feature type="compositionally biased region" description="Acidic residues" evidence="1">
    <location>
        <begin position="135"/>
        <end position="156"/>
    </location>
</feature>
<evidence type="ECO:0000313" key="3">
    <source>
        <dbReference type="Proteomes" id="UP000027936"/>
    </source>
</evidence>
<dbReference type="AlphaFoldDB" id="A0A072P3W0"/>